<reference evidence="1" key="1">
    <citation type="submission" date="2021-06" db="EMBL/GenBank/DDBJ databases">
        <authorList>
            <person name="Kallberg Y."/>
            <person name="Tangrot J."/>
            <person name="Rosling A."/>
        </authorList>
    </citation>
    <scope>NUCLEOTIDE SEQUENCE</scope>
    <source>
        <strain evidence="1">CL551</strain>
    </source>
</reference>
<accession>A0A9N9BCT1</accession>
<gene>
    <name evidence="1" type="ORF">AMORRO_LOCUS6130</name>
</gene>
<proteinExistence type="predicted"/>
<evidence type="ECO:0000313" key="2">
    <source>
        <dbReference type="Proteomes" id="UP000789342"/>
    </source>
</evidence>
<comment type="caution">
    <text evidence="1">The sequence shown here is derived from an EMBL/GenBank/DDBJ whole genome shotgun (WGS) entry which is preliminary data.</text>
</comment>
<dbReference type="SUPFAM" id="SSF54695">
    <property type="entry name" value="POZ domain"/>
    <property type="match status" value="1"/>
</dbReference>
<organism evidence="1 2">
    <name type="scientific">Acaulospora morrowiae</name>
    <dbReference type="NCBI Taxonomy" id="94023"/>
    <lineage>
        <taxon>Eukaryota</taxon>
        <taxon>Fungi</taxon>
        <taxon>Fungi incertae sedis</taxon>
        <taxon>Mucoromycota</taxon>
        <taxon>Glomeromycotina</taxon>
        <taxon>Glomeromycetes</taxon>
        <taxon>Diversisporales</taxon>
        <taxon>Acaulosporaceae</taxon>
        <taxon>Acaulospora</taxon>
    </lineage>
</organism>
<name>A0A9N9BCT1_9GLOM</name>
<sequence>MGQLTERKKVILPVYRPTDHTPSVYKDPFSERVIPVGYFLNNLDEIGPLHWENGQTADYLLNIVRCDEINLWCEYFDQYFHQSYNRNLTVLQGIAQQQQQLIPSKSLMPIHTKCHKDANALDAAVLTNCVNYMMCGYNQLLLNYHQYFGDRSIEQTSLLPSPPGSPTSPSFDHFTFNNAPNNKPTVMDFSRPTSHNFYAHTLVLASQSGFFNQLFGPINNPASSLCNLHRQQSPPSSPTSPHFCSHPQFPIRLTVPIPHPDCFGIILHWLYHHDDDAWLDEITPENFIHFYENIKFLKLGKEAFDVLDAYIAEAEEDGLEITGEGVVEGKVLFGLEAHVGEKSKIKTFFTKKPSSHLC</sequence>
<dbReference type="EMBL" id="CAJVPV010003955">
    <property type="protein sequence ID" value="CAG8563449.1"/>
    <property type="molecule type" value="Genomic_DNA"/>
</dbReference>
<protein>
    <submittedName>
        <fullName evidence="1">13087_t:CDS:1</fullName>
    </submittedName>
</protein>
<dbReference type="Gene3D" id="3.30.710.10">
    <property type="entry name" value="Potassium Channel Kv1.1, Chain A"/>
    <property type="match status" value="1"/>
</dbReference>
<keyword evidence="2" id="KW-1185">Reference proteome</keyword>
<dbReference type="Proteomes" id="UP000789342">
    <property type="component" value="Unassembled WGS sequence"/>
</dbReference>
<dbReference type="OrthoDB" id="2395088at2759"/>
<dbReference type="InterPro" id="IPR011333">
    <property type="entry name" value="SKP1/BTB/POZ_sf"/>
</dbReference>
<dbReference type="AlphaFoldDB" id="A0A9N9BCT1"/>
<evidence type="ECO:0000313" key="1">
    <source>
        <dbReference type="EMBL" id="CAG8563449.1"/>
    </source>
</evidence>